<keyword evidence="2" id="KW-0472">Membrane</keyword>
<dbReference type="AlphaFoldDB" id="A0A0B2WRA7"/>
<dbReference type="EMBL" id="AZHE01000018">
    <property type="protein sequence ID" value="KHN96032.1"/>
    <property type="molecule type" value="Genomic_DNA"/>
</dbReference>
<keyword evidence="1" id="KW-0175">Coiled coil</keyword>
<proteinExistence type="predicted"/>
<sequence>MASTCPPPAYTAGTALPSYDELMKRFNDRVGANPTPEKYLEVGDTFSLQEIEILVNNGPCEPPFTCPEDAKKFRVSAGKGLSSKITLDALKQGAEEATNAAQRLRRMFRELHDKVIEIDQIEVSGFEPDMRKFQETGKEFESILSGSRAVATQISSFGTRLDKLIIPFVMDEELGLEDKKRVVRQFIDGAKGHEKSAKNVQTKLLSLQTRFISFVPRFDSWAQRKEGDLHESIRAIQRMLEFLQGELLKIEEKIRVVQGIMGLSGALMLGALAGGPVGLILGIFGFIGVTASAAILVSYYRKRSDVQRQILAKENEIEEIRKEIQKIQDARAGITALRDEYLPTINDSIDILHSYWQRIIGDAQRLLEYLSGAEDIEIPEYLDDYINEGIAVYSSIAEYIKDFARGISGVLGEEFIDPPVDSNLFD</sequence>
<dbReference type="GeneID" id="63740592"/>
<evidence type="ECO:0000256" key="2">
    <source>
        <dbReference type="SAM" id="Phobius"/>
    </source>
</evidence>
<keyword evidence="2" id="KW-0812">Transmembrane</keyword>
<reference evidence="3 4" key="1">
    <citation type="journal article" date="2014" name="Proc. Natl. Acad. Sci. U.S.A.">
        <title>Trajectory and genomic determinants of fungal-pathogen speciation and host adaptation.</title>
        <authorList>
            <person name="Hu X."/>
            <person name="Xiao G."/>
            <person name="Zheng P."/>
            <person name="Shang Y."/>
            <person name="Su Y."/>
            <person name="Zhang X."/>
            <person name="Liu X."/>
            <person name="Zhan S."/>
            <person name="St Leger R.J."/>
            <person name="Wang C."/>
        </authorList>
    </citation>
    <scope>NUCLEOTIDE SEQUENCE [LARGE SCALE GENOMIC DNA]</scope>
    <source>
        <strain evidence="3 4">ARSEF 1941</strain>
    </source>
</reference>
<dbReference type="SUPFAM" id="SSF58100">
    <property type="entry name" value="Bacterial hemolysins"/>
    <property type="match status" value="1"/>
</dbReference>
<dbReference type="OrthoDB" id="4961018at2759"/>
<feature type="coiled-coil region" evidence="1">
    <location>
        <begin position="303"/>
        <end position="337"/>
    </location>
</feature>
<dbReference type="HOGENOM" id="CLU_054223_0_0_1"/>
<comment type="caution">
    <text evidence="3">The sequence shown here is derived from an EMBL/GenBank/DDBJ whole genome shotgun (WGS) entry which is preliminary data.</text>
</comment>
<feature type="transmembrane region" description="Helical" evidence="2">
    <location>
        <begin position="279"/>
        <end position="300"/>
    </location>
</feature>
<dbReference type="Proteomes" id="UP000030816">
    <property type="component" value="Unassembled WGS sequence"/>
</dbReference>
<organism evidence="3 4">
    <name type="scientific">Metarhizium album (strain ARSEF 1941)</name>
    <dbReference type="NCBI Taxonomy" id="1081103"/>
    <lineage>
        <taxon>Eukaryota</taxon>
        <taxon>Fungi</taxon>
        <taxon>Dikarya</taxon>
        <taxon>Ascomycota</taxon>
        <taxon>Pezizomycotina</taxon>
        <taxon>Sordariomycetes</taxon>
        <taxon>Hypocreomycetidae</taxon>
        <taxon>Hypocreales</taxon>
        <taxon>Clavicipitaceae</taxon>
        <taxon>Metarhizium</taxon>
    </lineage>
</organism>
<gene>
    <name evidence="3" type="ORF">MAM_06137</name>
</gene>
<evidence type="ECO:0000313" key="4">
    <source>
        <dbReference type="Proteomes" id="UP000030816"/>
    </source>
</evidence>
<dbReference type="RefSeq" id="XP_040677098.1">
    <property type="nucleotide sequence ID" value="XM_040824935.1"/>
</dbReference>
<accession>A0A0B2WRA7</accession>
<evidence type="ECO:0000256" key="1">
    <source>
        <dbReference type="SAM" id="Coils"/>
    </source>
</evidence>
<evidence type="ECO:0000313" key="3">
    <source>
        <dbReference type="EMBL" id="KHN96032.1"/>
    </source>
</evidence>
<name>A0A0B2WRA7_METAS</name>
<keyword evidence="2" id="KW-1133">Transmembrane helix</keyword>
<feature type="coiled-coil region" evidence="1">
    <location>
        <begin position="87"/>
        <end position="114"/>
    </location>
</feature>
<protein>
    <submittedName>
        <fullName evidence="3">Uncharacterized protein</fullName>
    </submittedName>
</protein>
<keyword evidence="4" id="KW-1185">Reference proteome</keyword>
<dbReference type="Gene3D" id="1.20.1170.10">
    <property type="match status" value="1"/>
</dbReference>